<evidence type="ECO:0000256" key="3">
    <source>
        <dbReference type="SAM" id="MobiDB-lite"/>
    </source>
</evidence>
<dbReference type="InterPro" id="IPR036390">
    <property type="entry name" value="WH_DNA-bd_sf"/>
</dbReference>
<dbReference type="SMART" id="SM00088">
    <property type="entry name" value="PINT"/>
    <property type="match status" value="1"/>
</dbReference>
<dbReference type="GO" id="GO:0030234">
    <property type="term" value="F:enzyme regulator activity"/>
    <property type="evidence" value="ECO:0007669"/>
    <property type="project" value="InterPro"/>
</dbReference>
<dbReference type="GO" id="GO:0008541">
    <property type="term" value="C:proteasome regulatory particle, lid subcomplex"/>
    <property type="evidence" value="ECO:0007669"/>
    <property type="project" value="TreeGrafter"/>
</dbReference>
<accession>A0AAJ6USU8</accession>
<dbReference type="PANTHER" id="PTHR10758:SF19">
    <property type="entry name" value="26S PROTEASOME NON-ATPASE REGULATORY SUBUNIT 3-RELATED"/>
    <property type="match status" value="1"/>
</dbReference>
<keyword evidence="5" id="KW-1185">Reference proteome</keyword>
<reference evidence="6" key="1">
    <citation type="submission" date="2025-08" db="UniProtKB">
        <authorList>
            <consortium name="RefSeq"/>
        </authorList>
    </citation>
    <scope>IDENTIFICATION</scope>
</reference>
<dbReference type="InterPro" id="IPR050756">
    <property type="entry name" value="CSN3"/>
</dbReference>
<dbReference type="FunFam" id="1.25.40.570:FF:000012">
    <property type="entry name" value="probable 26S proteasome non-ATPase regulatory subunit 3"/>
    <property type="match status" value="1"/>
</dbReference>
<dbReference type="AlphaFoldDB" id="A0AAJ6USU8"/>
<comment type="similarity">
    <text evidence="1">Belongs to the proteasome subunit S3 family.</text>
</comment>
<evidence type="ECO:0000313" key="5">
    <source>
        <dbReference type="Proteomes" id="UP000694918"/>
    </source>
</evidence>
<dbReference type="Pfam" id="PF08375">
    <property type="entry name" value="Rpn3_C"/>
    <property type="match status" value="1"/>
</dbReference>
<dbReference type="SMART" id="SM00753">
    <property type="entry name" value="PAM"/>
    <property type="match status" value="1"/>
</dbReference>
<dbReference type="InterPro" id="IPR013586">
    <property type="entry name" value="PSMD3_C"/>
</dbReference>
<dbReference type="InterPro" id="IPR000717">
    <property type="entry name" value="PCI_dom"/>
</dbReference>
<organism evidence="5 6">
    <name type="scientific">Populus euphratica</name>
    <name type="common">Euphrates poplar</name>
    <dbReference type="NCBI Taxonomy" id="75702"/>
    <lineage>
        <taxon>Eukaryota</taxon>
        <taxon>Viridiplantae</taxon>
        <taxon>Streptophyta</taxon>
        <taxon>Embryophyta</taxon>
        <taxon>Tracheophyta</taxon>
        <taxon>Spermatophyta</taxon>
        <taxon>Magnoliopsida</taxon>
        <taxon>eudicotyledons</taxon>
        <taxon>Gunneridae</taxon>
        <taxon>Pentapetalae</taxon>
        <taxon>rosids</taxon>
        <taxon>fabids</taxon>
        <taxon>Malpighiales</taxon>
        <taxon>Salicaceae</taxon>
        <taxon>Saliceae</taxon>
        <taxon>Populus</taxon>
    </lineage>
</organism>
<evidence type="ECO:0000259" key="4">
    <source>
        <dbReference type="PROSITE" id="PS50250"/>
    </source>
</evidence>
<feature type="region of interest" description="Disordered" evidence="3">
    <location>
        <begin position="1"/>
        <end position="20"/>
    </location>
</feature>
<keyword evidence="2 6" id="KW-0647">Proteasome</keyword>
<dbReference type="GO" id="GO:0006511">
    <property type="term" value="P:ubiquitin-dependent protein catabolic process"/>
    <property type="evidence" value="ECO:0007669"/>
    <property type="project" value="TreeGrafter"/>
</dbReference>
<evidence type="ECO:0000313" key="6">
    <source>
        <dbReference type="RefSeq" id="XP_011034975.1"/>
    </source>
</evidence>
<evidence type="ECO:0000256" key="1">
    <source>
        <dbReference type="ARBA" id="ARBA00007912"/>
    </source>
</evidence>
<sequence>MSVEAQIKSSSTPSPSNSITSPVECSLKSLMDIASLIETGSCKKEVFHIARAVRLTNSLKKKLAEPNLLQAFLDFALSPGSELHNRLSGFLHHQRGELGMEADSATSAPAKRVSPELEIYCYLLMLLFLIDQNRYNEAKAFSSAAVVRVENLSRGAVETAGVLASRVYFYYSYIHEVIDDLAEIRWDLLHLLTISTLHHDDLGQQETLLNLLLRNYLHYNFYDQAEKLRSKARRFQSHTIQQVCRYLFYLGKIQTIQLKYKDARESLLHAARKAPVAAHGFRILCSKWAVLVHLLLGEIPERTTFKQSGMERALRPYFMLTNAVRIGDLELFRNVAEDFAGFFGSDKTYNLIVRLRHNVIRTGLRKISISYSRISLADVAEKLKLDSANPVADVESITAKAIRDGAIHAVLDHANGWLVSKDTGDIYSTAKPLAVFSSRIAFCRNLQNDAVKALRFPPKTQEERDSDEYWRESQVLDEEIAREYMDEDETYF</sequence>
<proteinExistence type="inferred from homology"/>
<dbReference type="GO" id="GO:0042176">
    <property type="term" value="P:regulation of protein catabolic process"/>
    <property type="evidence" value="ECO:0007669"/>
    <property type="project" value="InterPro"/>
</dbReference>
<feature type="domain" description="PCI" evidence="4">
    <location>
        <begin position="244"/>
        <end position="425"/>
    </location>
</feature>
<dbReference type="PROSITE" id="PS50250">
    <property type="entry name" value="PCI"/>
    <property type="match status" value="1"/>
</dbReference>
<dbReference type="Pfam" id="PF01399">
    <property type="entry name" value="PCI"/>
    <property type="match status" value="1"/>
</dbReference>
<gene>
    <name evidence="6" type="primary">LOC105132921</name>
</gene>
<dbReference type="Gene3D" id="1.25.40.570">
    <property type="match status" value="1"/>
</dbReference>
<protein>
    <submittedName>
        <fullName evidence="6">Probable 26S proteasome non-ATPase regulatory subunit 3 isoform X2</fullName>
    </submittedName>
</protein>
<feature type="compositionally biased region" description="Low complexity" evidence="3">
    <location>
        <begin position="9"/>
        <end position="20"/>
    </location>
</feature>
<dbReference type="RefSeq" id="XP_011034975.1">
    <property type="nucleotide sequence ID" value="XM_011036673.1"/>
</dbReference>
<dbReference type="SUPFAM" id="SSF46785">
    <property type="entry name" value="Winged helix' DNA-binding domain"/>
    <property type="match status" value="1"/>
</dbReference>
<evidence type="ECO:0000256" key="2">
    <source>
        <dbReference type="ARBA" id="ARBA00022942"/>
    </source>
</evidence>
<dbReference type="PANTHER" id="PTHR10758">
    <property type="entry name" value="26S PROTEASOME NON-ATPASE REGULATORY SUBUNIT 3/COP9 SIGNALOSOME COMPLEX SUBUNIT 3"/>
    <property type="match status" value="1"/>
</dbReference>
<dbReference type="Pfam" id="PF25573">
    <property type="entry name" value="TPR_PSMD3_N"/>
    <property type="match status" value="1"/>
</dbReference>
<dbReference type="GeneID" id="105132921"/>
<dbReference type="InterPro" id="IPR057985">
    <property type="entry name" value="TPR_PSMD3_N"/>
</dbReference>
<name>A0AAJ6USU8_POPEU</name>
<dbReference type="Proteomes" id="UP000694918">
    <property type="component" value="Unplaced"/>
</dbReference>